<feature type="non-terminal residue" evidence="1">
    <location>
        <position position="114"/>
    </location>
</feature>
<reference evidence="1 2" key="1">
    <citation type="submission" date="2020-02" db="EMBL/GenBank/DDBJ databases">
        <title>Draft genome sequence of Haematococcus lacustris strain NIES-144.</title>
        <authorList>
            <person name="Morimoto D."/>
            <person name="Nakagawa S."/>
            <person name="Yoshida T."/>
            <person name="Sawayama S."/>
        </authorList>
    </citation>
    <scope>NUCLEOTIDE SEQUENCE [LARGE SCALE GENOMIC DNA]</scope>
    <source>
        <strain evidence="1 2">NIES-144</strain>
    </source>
</reference>
<gene>
    <name evidence="1" type="ORF">HaLaN_15965</name>
</gene>
<proteinExistence type="predicted"/>
<evidence type="ECO:0000313" key="1">
    <source>
        <dbReference type="EMBL" id="GFH19074.1"/>
    </source>
</evidence>
<sequence>MRSTTFHGACMRQVVEARRRMIEAESEAWTQREQAEQAIELHALQLAATQADLEVAGAALARSDSALAHALATKLSLQRFKVAAQPRLAALGARLSHLTRHREAFLEWAASKQD</sequence>
<dbReference type="EMBL" id="BLLF01001402">
    <property type="protein sequence ID" value="GFH19074.1"/>
    <property type="molecule type" value="Genomic_DNA"/>
</dbReference>
<organism evidence="1 2">
    <name type="scientific">Haematococcus lacustris</name>
    <name type="common">Green alga</name>
    <name type="synonym">Haematococcus pluvialis</name>
    <dbReference type="NCBI Taxonomy" id="44745"/>
    <lineage>
        <taxon>Eukaryota</taxon>
        <taxon>Viridiplantae</taxon>
        <taxon>Chlorophyta</taxon>
        <taxon>core chlorophytes</taxon>
        <taxon>Chlorophyceae</taxon>
        <taxon>CS clade</taxon>
        <taxon>Chlamydomonadales</taxon>
        <taxon>Haematococcaceae</taxon>
        <taxon>Haematococcus</taxon>
    </lineage>
</organism>
<accession>A0A699ZJT3</accession>
<keyword evidence="2" id="KW-1185">Reference proteome</keyword>
<feature type="non-terminal residue" evidence="1">
    <location>
        <position position="1"/>
    </location>
</feature>
<evidence type="ECO:0000313" key="2">
    <source>
        <dbReference type="Proteomes" id="UP000485058"/>
    </source>
</evidence>
<dbReference type="AlphaFoldDB" id="A0A699ZJT3"/>
<protein>
    <submittedName>
        <fullName evidence="1">Uncharacterized protein</fullName>
    </submittedName>
</protein>
<comment type="caution">
    <text evidence="1">The sequence shown here is derived from an EMBL/GenBank/DDBJ whole genome shotgun (WGS) entry which is preliminary data.</text>
</comment>
<name>A0A699ZJT3_HAELA</name>
<dbReference type="Proteomes" id="UP000485058">
    <property type="component" value="Unassembled WGS sequence"/>
</dbReference>